<evidence type="ECO:0000256" key="14">
    <source>
        <dbReference type="ARBA" id="ARBA00045567"/>
    </source>
</evidence>
<comment type="catalytic activity">
    <reaction evidence="16">
        <text>maleate(in) + 2-oxoglutarate(out) = maleate(out) + 2-oxoglutarate(in)</text>
        <dbReference type="Rhea" id="RHEA:71599"/>
        <dbReference type="ChEBI" id="CHEBI:16810"/>
        <dbReference type="ChEBI" id="CHEBI:30780"/>
    </reaction>
</comment>
<keyword evidence="22" id="KW-1185">Reference proteome</keyword>
<keyword evidence="9 19" id="KW-0472">Membrane</keyword>
<keyword evidence="4" id="KW-0050">Antiport</keyword>
<evidence type="ECO:0000256" key="6">
    <source>
        <dbReference type="ARBA" id="ARBA00022737"/>
    </source>
</evidence>
<comment type="catalytic activity">
    <reaction evidence="10">
        <text>(S)-malate(in) + 2-oxoglutarate(out) = (S)-malate(out) + 2-oxoglutarate(in)</text>
        <dbReference type="Rhea" id="RHEA:71587"/>
        <dbReference type="ChEBI" id="CHEBI:15589"/>
        <dbReference type="ChEBI" id="CHEBI:16810"/>
    </reaction>
</comment>
<evidence type="ECO:0000256" key="16">
    <source>
        <dbReference type="ARBA" id="ARBA00050291"/>
    </source>
</evidence>
<evidence type="ECO:0000256" key="1">
    <source>
        <dbReference type="ARBA" id="ARBA00004141"/>
    </source>
</evidence>
<evidence type="ECO:0000256" key="9">
    <source>
        <dbReference type="ARBA" id="ARBA00023136"/>
    </source>
</evidence>
<comment type="catalytic activity">
    <reaction evidence="15">
        <text>oxaloacetate(in) + 2-oxoglutarate(out) = oxaloacetate(out) + 2-oxoglutarate(in)</text>
        <dbReference type="Rhea" id="RHEA:71603"/>
        <dbReference type="ChEBI" id="CHEBI:16452"/>
        <dbReference type="ChEBI" id="CHEBI:16810"/>
    </reaction>
</comment>
<evidence type="ECO:0000313" key="22">
    <source>
        <dbReference type="Proteomes" id="UP000472268"/>
    </source>
</evidence>
<dbReference type="GO" id="GO:0016020">
    <property type="term" value="C:membrane"/>
    <property type="evidence" value="ECO:0007669"/>
    <property type="project" value="UniProtKB-SubCell"/>
</dbReference>
<dbReference type="OMA" id="TLWRGAI"/>
<organism evidence="21 22">
    <name type="scientific">Suricata suricatta</name>
    <name type="common">Meerkat</name>
    <dbReference type="NCBI Taxonomy" id="37032"/>
    <lineage>
        <taxon>Eukaryota</taxon>
        <taxon>Metazoa</taxon>
        <taxon>Chordata</taxon>
        <taxon>Craniata</taxon>
        <taxon>Vertebrata</taxon>
        <taxon>Euteleostomi</taxon>
        <taxon>Mammalia</taxon>
        <taxon>Eutheria</taxon>
        <taxon>Laurasiatheria</taxon>
        <taxon>Carnivora</taxon>
        <taxon>Feliformia</taxon>
        <taxon>Herpestidae</taxon>
        <taxon>Suricata</taxon>
    </lineage>
</organism>
<keyword evidence="8" id="KW-0445">Lipid transport</keyword>
<comment type="catalytic activity">
    <reaction evidence="18">
        <text>succinate(in) + 2-oxoglutarate(out) = succinate(out) + 2-oxoglutarate(in)</text>
        <dbReference type="Rhea" id="RHEA:71595"/>
        <dbReference type="ChEBI" id="CHEBI:16810"/>
        <dbReference type="ChEBI" id="CHEBI:30031"/>
    </reaction>
</comment>
<keyword evidence="6" id="KW-0677">Repeat</keyword>
<evidence type="ECO:0000313" key="21">
    <source>
        <dbReference type="Ensembl" id="ENSSSUP00005034264.1"/>
    </source>
</evidence>
<evidence type="ECO:0000256" key="20">
    <source>
        <dbReference type="RuleBase" id="RU000488"/>
    </source>
</evidence>
<evidence type="ECO:0000256" key="5">
    <source>
        <dbReference type="ARBA" id="ARBA00022692"/>
    </source>
</evidence>
<comment type="catalytic activity">
    <reaction evidence="17">
        <text>malonate(in) + 2-oxoglutarate(out) = malonate(out) + 2-oxoglutarate(in)</text>
        <dbReference type="Rhea" id="RHEA:71591"/>
        <dbReference type="ChEBI" id="CHEBI:15792"/>
        <dbReference type="ChEBI" id="CHEBI:16810"/>
    </reaction>
</comment>
<dbReference type="InterPro" id="IPR023395">
    <property type="entry name" value="MCP_dom_sf"/>
</dbReference>
<dbReference type="PROSITE" id="PS50920">
    <property type="entry name" value="SOLCAR"/>
    <property type="match status" value="3"/>
</dbReference>
<dbReference type="InterPro" id="IPR018108">
    <property type="entry name" value="MCP_transmembrane"/>
</dbReference>
<protein>
    <recommendedName>
        <fullName evidence="11">Mitochondrial 2-oxoglutarate/malate carrier protein</fullName>
    </recommendedName>
    <alternativeName>
        <fullName evidence="12">Solute carrier family 25 member 11</fullName>
    </alternativeName>
</protein>
<evidence type="ECO:0000256" key="18">
    <source>
        <dbReference type="ARBA" id="ARBA00052710"/>
    </source>
</evidence>
<comment type="similarity">
    <text evidence="2 20">Belongs to the mitochondrial carrier (TC 2.A.29) family.</text>
</comment>
<feature type="repeat" description="Solcar" evidence="19">
    <location>
        <begin position="61"/>
        <end position="146"/>
    </location>
</feature>
<dbReference type="Ensembl" id="ENSSSUT00005039058.1">
    <property type="protein sequence ID" value="ENSSSUP00005034264.1"/>
    <property type="gene ID" value="ENSSSUG00005021993.1"/>
</dbReference>
<evidence type="ECO:0000256" key="17">
    <source>
        <dbReference type="ARBA" id="ARBA00052538"/>
    </source>
</evidence>
<dbReference type="FunFam" id="1.50.40.10:FF:000013">
    <property type="entry name" value="Mitochondrial 2-oxoglutarate/malate carrier protein-like protein"/>
    <property type="match status" value="1"/>
</dbReference>
<reference evidence="21" key="2">
    <citation type="submission" date="2025-08" db="UniProtKB">
        <authorList>
            <consortium name="Ensembl"/>
        </authorList>
    </citation>
    <scope>IDENTIFICATION</scope>
</reference>
<feature type="repeat" description="Solcar" evidence="19">
    <location>
        <begin position="255"/>
        <end position="344"/>
    </location>
</feature>
<evidence type="ECO:0000256" key="8">
    <source>
        <dbReference type="ARBA" id="ARBA00023055"/>
    </source>
</evidence>
<dbReference type="Pfam" id="PF00153">
    <property type="entry name" value="Mito_carr"/>
    <property type="match status" value="3"/>
</dbReference>
<evidence type="ECO:0000256" key="4">
    <source>
        <dbReference type="ARBA" id="ARBA00022449"/>
    </source>
</evidence>
<evidence type="ECO:0000256" key="19">
    <source>
        <dbReference type="PROSITE-ProRule" id="PRU00282"/>
    </source>
</evidence>
<dbReference type="InterPro" id="IPR050391">
    <property type="entry name" value="Mito_Metabolite_Transporter"/>
</dbReference>
<evidence type="ECO:0000256" key="13">
    <source>
        <dbReference type="ARBA" id="ARBA00044758"/>
    </source>
</evidence>
<evidence type="ECO:0000256" key="2">
    <source>
        <dbReference type="ARBA" id="ARBA00006375"/>
    </source>
</evidence>
<dbReference type="InterPro" id="IPR002067">
    <property type="entry name" value="MCP"/>
</dbReference>
<keyword evidence="5 19" id="KW-0812">Transmembrane</keyword>
<keyword evidence="3 20" id="KW-0813">Transport</keyword>
<evidence type="ECO:0000256" key="12">
    <source>
        <dbReference type="ARBA" id="ARBA00041881"/>
    </source>
</evidence>
<name>A0A673VBL7_SURSU</name>
<comment type="subcellular location">
    <subcellularLocation>
        <location evidence="1">Membrane</location>
        <topology evidence="1">Multi-pass membrane protein</topology>
    </subcellularLocation>
</comment>
<accession>A0A673VBL7</accession>
<keyword evidence="7" id="KW-1133">Transmembrane helix</keyword>
<dbReference type="PANTHER" id="PTHR45618">
    <property type="entry name" value="MITOCHONDRIAL DICARBOXYLATE CARRIER-RELATED"/>
    <property type="match status" value="1"/>
</dbReference>
<evidence type="ECO:0000256" key="11">
    <source>
        <dbReference type="ARBA" id="ARBA00040264"/>
    </source>
</evidence>
<dbReference type="SUPFAM" id="SSF103506">
    <property type="entry name" value="Mitochondrial carrier"/>
    <property type="match status" value="1"/>
</dbReference>
<evidence type="ECO:0000256" key="7">
    <source>
        <dbReference type="ARBA" id="ARBA00022989"/>
    </source>
</evidence>
<dbReference type="Proteomes" id="UP000472268">
    <property type="component" value="Chromosome 17"/>
</dbReference>
<comment type="function">
    <text evidence="14">Catalyzes the transport of 2-oxoglutarate (alpha-oxoglutarate) across the inner mitochondrial membrane in an electroneutral exchange for malate. Can also exchange 2-oxoglutarate for other dicarboxylic acids such as malonate, succinate, maleate and oxaloacetate, although with lower affinity. Contributes to several metabolic processes, including the malate-aspartate shuttle, the oxoglutarate/isocitrate shuttle, in gluconeogenesis from lactate, and in nitrogen metabolism. Maintains mitochondrial fusion and fission events, and the organization and morphology of cristae. Involved in the regulation of apoptosis. Helps protect from cytotoxic-induced apoptosis by modulating glutathione levels in mitochondria.</text>
</comment>
<gene>
    <name evidence="21" type="primary">SLC25A11</name>
</gene>
<dbReference type="GO" id="GO:0015297">
    <property type="term" value="F:antiporter activity"/>
    <property type="evidence" value="ECO:0007669"/>
    <property type="project" value="UniProtKB-KW"/>
</dbReference>
<dbReference type="GO" id="GO:0015139">
    <property type="term" value="F:alpha-ketoglutarate transmembrane transporter activity"/>
    <property type="evidence" value="ECO:0007669"/>
    <property type="project" value="UniProtKB-ARBA"/>
</dbReference>
<evidence type="ECO:0000256" key="3">
    <source>
        <dbReference type="ARBA" id="ARBA00022448"/>
    </source>
</evidence>
<comment type="subunit">
    <text evidence="13">Interacts with SMIM26.</text>
</comment>
<feature type="repeat" description="Solcar" evidence="19">
    <location>
        <begin position="155"/>
        <end position="246"/>
    </location>
</feature>
<reference evidence="21" key="3">
    <citation type="submission" date="2025-09" db="UniProtKB">
        <authorList>
            <consortium name="Ensembl"/>
        </authorList>
    </citation>
    <scope>IDENTIFICATION</scope>
</reference>
<sequence length="352" mass="38302">MAATASPAAGGMDGKPRTSPKSVKFLFGGLAGSRTARSSRSLLDPVGAARSTLIARSSLDQRTLKTYCSWMGATVFVQPLDLVKNRMQLSGEGAKTREYKTSFHALTSILRAEGLRGIYTGLSAGLLRQATYTTTRLGIYTVLFERLTGADGTPPGFLLKALIGMTAGATGAFVGTPAEVALIRMTADGRLPPDQRRGYKNVFNALIRIAREEGIPTLWRGCIPTMARAVVVNAAQLASYSQSKQFLLDSGYFSDNILCHFCASMISGLVTTAASMPVDIAKTRIQNMRMIDGKPEYKNGLDVLVKVVRYEGFFSLWKGFTPYYARLGPHTVLTFIFLEQMNKAYKRLFLSG</sequence>
<dbReference type="AlphaFoldDB" id="A0A673VBL7"/>
<evidence type="ECO:0000256" key="15">
    <source>
        <dbReference type="ARBA" id="ARBA00050120"/>
    </source>
</evidence>
<reference evidence="21 22" key="1">
    <citation type="submission" date="2019-05" db="EMBL/GenBank/DDBJ databases">
        <title>A Chromosome-scale Meerkat (S. suricatta) Genome Assembly.</title>
        <authorList>
            <person name="Dudchenko O."/>
            <person name="Lieberman Aiden E."/>
            <person name="Tung J."/>
            <person name="Barreiro L.B."/>
            <person name="Clutton-Brock T.H."/>
        </authorList>
    </citation>
    <scope>NUCLEOTIDE SEQUENCE [LARGE SCALE GENOMIC DNA]</scope>
</reference>
<proteinExistence type="inferred from homology"/>
<evidence type="ECO:0000256" key="10">
    <source>
        <dbReference type="ARBA" id="ARBA00036491"/>
    </source>
</evidence>
<dbReference type="GO" id="GO:0006869">
    <property type="term" value="P:lipid transport"/>
    <property type="evidence" value="ECO:0007669"/>
    <property type="project" value="UniProtKB-KW"/>
</dbReference>
<dbReference type="Gene3D" id="1.50.40.10">
    <property type="entry name" value="Mitochondrial carrier domain"/>
    <property type="match status" value="1"/>
</dbReference>
<dbReference type="PRINTS" id="PR00784">
    <property type="entry name" value="MTUNCOUPLING"/>
</dbReference>